<dbReference type="Gene3D" id="3.40.50.1820">
    <property type="entry name" value="alpha/beta hydrolase"/>
    <property type="match status" value="1"/>
</dbReference>
<dbReference type="InterPro" id="IPR000383">
    <property type="entry name" value="Xaa-Pro-like_dom"/>
</dbReference>
<keyword evidence="1" id="KW-0378">Hydrolase</keyword>
<dbReference type="InterPro" id="IPR050585">
    <property type="entry name" value="Xaa-Pro_dipeptidyl-ppase/CocE"/>
</dbReference>
<dbReference type="HOGENOM" id="CLU_015590_3_0_1"/>
<dbReference type="Pfam" id="PF02129">
    <property type="entry name" value="Peptidase_S15"/>
    <property type="match status" value="1"/>
</dbReference>
<dbReference type="InterPro" id="IPR005674">
    <property type="entry name" value="CocE/Ser_esterase"/>
</dbReference>
<dbReference type="NCBIfam" id="TIGR00976">
    <property type="entry name" value="CocE_NonD"/>
    <property type="match status" value="1"/>
</dbReference>
<dbReference type="OrthoDB" id="2578740at2759"/>
<dbReference type="GeneID" id="19400378"/>
<gene>
    <name evidence="3" type="ORF">SETTUDRAFT_167975</name>
</gene>
<dbReference type="GO" id="GO:0008239">
    <property type="term" value="F:dipeptidyl-peptidase activity"/>
    <property type="evidence" value="ECO:0007669"/>
    <property type="project" value="InterPro"/>
</dbReference>
<dbReference type="InterPro" id="IPR008979">
    <property type="entry name" value="Galactose-bd-like_sf"/>
</dbReference>
<feature type="domain" description="Xaa-Pro dipeptidyl-peptidase C-terminal" evidence="2">
    <location>
        <begin position="319"/>
        <end position="573"/>
    </location>
</feature>
<dbReference type="PANTHER" id="PTHR43056:SF10">
    <property type="entry name" value="COCE_NOND FAMILY, PUTATIVE (AFU_ORTHOLOGUE AFUA_7G00600)-RELATED"/>
    <property type="match status" value="1"/>
</dbReference>
<accession>R0IVB2</accession>
<dbReference type="Gene3D" id="1.10.3020.20">
    <property type="match status" value="1"/>
</dbReference>
<dbReference type="EMBL" id="KB908526">
    <property type="protein sequence ID" value="EOA88705.1"/>
    <property type="molecule type" value="Genomic_DNA"/>
</dbReference>
<dbReference type="Proteomes" id="UP000016935">
    <property type="component" value="Unassembled WGS sequence"/>
</dbReference>
<dbReference type="AlphaFoldDB" id="R0IVB2"/>
<dbReference type="PANTHER" id="PTHR43056">
    <property type="entry name" value="PEPTIDASE S9 PROLYL OLIGOPEPTIDASE"/>
    <property type="match status" value="1"/>
</dbReference>
<proteinExistence type="predicted"/>
<reference evidence="3 4" key="1">
    <citation type="journal article" date="2012" name="PLoS Pathog.">
        <title>Diverse lifestyles and strategies of plant pathogenesis encoded in the genomes of eighteen Dothideomycetes fungi.</title>
        <authorList>
            <person name="Ohm R.A."/>
            <person name="Feau N."/>
            <person name="Henrissat B."/>
            <person name="Schoch C.L."/>
            <person name="Horwitz B.A."/>
            <person name="Barry K.W."/>
            <person name="Condon B.J."/>
            <person name="Copeland A.C."/>
            <person name="Dhillon B."/>
            <person name="Glaser F."/>
            <person name="Hesse C.N."/>
            <person name="Kosti I."/>
            <person name="LaButti K."/>
            <person name="Lindquist E.A."/>
            <person name="Lucas S."/>
            <person name="Salamov A.A."/>
            <person name="Bradshaw R.E."/>
            <person name="Ciuffetti L."/>
            <person name="Hamelin R.C."/>
            <person name="Kema G.H.J."/>
            <person name="Lawrence C."/>
            <person name="Scott J.A."/>
            <person name="Spatafora J.W."/>
            <person name="Turgeon B.G."/>
            <person name="de Wit P.J.G.M."/>
            <person name="Zhong S."/>
            <person name="Goodwin S.B."/>
            <person name="Grigoriev I.V."/>
        </authorList>
    </citation>
    <scope>NUCLEOTIDE SEQUENCE [LARGE SCALE GENOMIC DNA]</scope>
    <source>
        <strain evidence="4">28A</strain>
    </source>
</reference>
<evidence type="ECO:0000256" key="1">
    <source>
        <dbReference type="ARBA" id="ARBA00022801"/>
    </source>
</evidence>
<sequence>MAPYKVGSVVVKMCDSNRPQAPPAMPKTVQLPAGHQKSPECRALPCPMIFDQDQVFTLRDGTKIRADIFRPQVDETVPAIVMWSPYGKTGAGVLNISAMPLRAGIPADSLSGYEDFEGLDPAEWVPKGYAIVNVDARGVGDSEGDIRWWGTSEGRDGYDAIEELAKLPWSNGKIALAGNSWLAISQYFIAAEQPPHLAAIAPLEGCSDMSREDVYRGGIPRVVFAKWIASLLPGRQQQEDVGAMVQEFTTTNDYMEDKRADFSKIKVPVYIGASYSSDLHTVGSLRAFEEISHGEKWLVLHSTQEWYDLYSQQRTKDLEKFFDCYLKHVENDWHQTPPVRLALLQFNKAPIVDKAFSDLPWHLDSCVSRRLYLTPDKTLSDHKLAASMATLDYDASTDDTITFTYRVPSRMALVGPSTLAIDVSSPDHDDLDVYTHIFKADAGGAILSNKNIPTPESLSAEEEHKLTQNRLFRYWGPDGALRASQRHVSASKSGKTWKTLSHQEVLKVAPGEIVRLENQLWPTGIVFEAGELLMVKISGASIGVPALAHLQREPNPNRGKHILHVGRAESYLDFFTIDV</sequence>
<dbReference type="Pfam" id="PF08530">
    <property type="entry name" value="PepX_C"/>
    <property type="match status" value="1"/>
</dbReference>
<dbReference type="InterPro" id="IPR013736">
    <property type="entry name" value="Xaa-Pro_dipept_C"/>
</dbReference>
<evidence type="ECO:0000259" key="2">
    <source>
        <dbReference type="SMART" id="SM00939"/>
    </source>
</evidence>
<dbReference type="SMART" id="SM00939">
    <property type="entry name" value="PepX_C"/>
    <property type="match status" value="1"/>
</dbReference>
<dbReference type="eggNOG" id="ENOG502RPGM">
    <property type="taxonomic scope" value="Eukaryota"/>
</dbReference>
<protein>
    <recommendedName>
        <fullName evidence="2">Xaa-Pro dipeptidyl-peptidase C-terminal domain-containing protein</fullName>
    </recommendedName>
</protein>
<dbReference type="STRING" id="671987.R0IVB2"/>
<dbReference type="RefSeq" id="XP_008023398.1">
    <property type="nucleotide sequence ID" value="XM_008025207.1"/>
</dbReference>
<evidence type="ECO:0000313" key="4">
    <source>
        <dbReference type="Proteomes" id="UP000016935"/>
    </source>
</evidence>
<organism evidence="3 4">
    <name type="scientific">Exserohilum turcicum (strain 28A)</name>
    <name type="common">Northern leaf blight fungus</name>
    <name type="synonym">Setosphaeria turcica</name>
    <dbReference type="NCBI Taxonomy" id="671987"/>
    <lineage>
        <taxon>Eukaryota</taxon>
        <taxon>Fungi</taxon>
        <taxon>Dikarya</taxon>
        <taxon>Ascomycota</taxon>
        <taxon>Pezizomycotina</taxon>
        <taxon>Dothideomycetes</taxon>
        <taxon>Pleosporomycetidae</taxon>
        <taxon>Pleosporales</taxon>
        <taxon>Pleosporineae</taxon>
        <taxon>Pleosporaceae</taxon>
        <taxon>Exserohilum</taxon>
    </lineage>
</organism>
<keyword evidence="4" id="KW-1185">Reference proteome</keyword>
<dbReference type="InterPro" id="IPR029058">
    <property type="entry name" value="AB_hydrolase_fold"/>
</dbReference>
<dbReference type="Gene3D" id="2.60.120.260">
    <property type="entry name" value="Galactose-binding domain-like"/>
    <property type="match status" value="1"/>
</dbReference>
<dbReference type="SUPFAM" id="SSF53474">
    <property type="entry name" value="alpha/beta-Hydrolases"/>
    <property type="match status" value="1"/>
</dbReference>
<name>R0IVB2_EXST2</name>
<dbReference type="SUPFAM" id="SSF49785">
    <property type="entry name" value="Galactose-binding domain-like"/>
    <property type="match status" value="1"/>
</dbReference>
<reference evidence="3 4" key="2">
    <citation type="journal article" date="2013" name="PLoS Genet.">
        <title>Comparative genome structure, secondary metabolite, and effector coding capacity across Cochliobolus pathogens.</title>
        <authorList>
            <person name="Condon B.J."/>
            <person name="Leng Y."/>
            <person name="Wu D."/>
            <person name="Bushley K.E."/>
            <person name="Ohm R.A."/>
            <person name="Otillar R."/>
            <person name="Martin J."/>
            <person name="Schackwitz W."/>
            <person name="Grimwood J."/>
            <person name="MohdZainudin N."/>
            <person name="Xue C."/>
            <person name="Wang R."/>
            <person name="Manning V.A."/>
            <person name="Dhillon B."/>
            <person name="Tu Z.J."/>
            <person name="Steffenson B.J."/>
            <person name="Salamov A."/>
            <person name="Sun H."/>
            <person name="Lowry S."/>
            <person name="LaButti K."/>
            <person name="Han J."/>
            <person name="Copeland A."/>
            <person name="Lindquist E."/>
            <person name="Barry K."/>
            <person name="Schmutz J."/>
            <person name="Baker S.E."/>
            <person name="Ciuffetti L.M."/>
            <person name="Grigoriev I.V."/>
            <person name="Zhong S."/>
            <person name="Turgeon B.G."/>
        </authorList>
    </citation>
    <scope>NUCLEOTIDE SEQUENCE [LARGE SCALE GENOMIC DNA]</scope>
    <source>
        <strain evidence="4">28A</strain>
    </source>
</reference>
<evidence type="ECO:0000313" key="3">
    <source>
        <dbReference type="EMBL" id="EOA88705.1"/>
    </source>
</evidence>